<dbReference type="Ensembl" id="ENSOANT00000004281.3">
    <property type="protein sequence ID" value="ENSOANP00000004280.3"/>
    <property type="gene ID" value="ENSOANG00000002688.3"/>
</dbReference>
<reference evidence="9 10" key="1">
    <citation type="journal article" date="2008" name="Nature">
        <title>Genome analysis of the platypus reveals unique signatures of evolution.</title>
        <authorList>
            <person name="Warren W.C."/>
            <person name="Hillier L.W."/>
            <person name="Marshall Graves J.A."/>
            <person name="Birney E."/>
            <person name="Ponting C.P."/>
            <person name="Grutzner F."/>
            <person name="Belov K."/>
            <person name="Miller W."/>
            <person name="Clarke L."/>
            <person name="Chinwalla A.T."/>
            <person name="Yang S.P."/>
            <person name="Heger A."/>
            <person name="Locke D.P."/>
            <person name="Miethke P."/>
            <person name="Waters P.D."/>
            <person name="Veyrunes F."/>
            <person name="Fulton L."/>
            <person name="Fulton B."/>
            <person name="Graves T."/>
            <person name="Wallis J."/>
            <person name="Puente X.S."/>
            <person name="Lopez-Otin C."/>
            <person name="Ordonez G.R."/>
            <person name="Eichler E.E."/>
            <person name="Chen L."/>
            <person name="Cheng Z."/>
            <person name="Deakin J.E."/>
            <person name="Alsop A."/>
            <person name="Thompson K."/>
            <person name="Kirby P."/>
            <person name="Papenfuss A.T."/>
            <person name="Wakefield M.J."/>
            <person name="Olender T."/>
            <person name="Lancet D."/>
            <person name="Huttley G.A."/>
            <person name="Smit A.F."/>
            <person name="Pask A."/>
            <person name="Temple-Smith P."/>
            <person name="Batzer M.A."/>
            <person name="Walker J.A."/>
            <person name="Konkel M.K."/>
            <person name="Harris R.S."/>
            <person name="Whittington C.M."/>
            <person name="Wong E.S."/>
            <person name="Gemmell N.J."/>
            <person name="Buschiazzo E."/>
            <person name="Vargas Jentzsch I.M."/>
            <person name="Merkel A."/>
            <person name="Schmitz J."/>
            <person name="Zemann A."/>
            <person name="Churakov G."/>
            <person name="Kriegs J.O."/>
            <person name="Brosius J."/>
            <person name="Murchison E.P."/>
            <person name="Sachidanandam R."/>
            <person name="Smith C."/>
            <person name="Hannon G.J."/>
            <person name="Tsend-Ayush E."/>
            <person name="McMillan D."/>
            <person name="Attenborough R."/>
            <person name="Rens W."/>
            <person name="Ferguson-Smith M."/>
            <person name="Lefevre C.M."/>
            <person name="Sharp J.A."/>
            <person name="Nicholas K.R."/>
            <person name="Ray D.A."/>
            <person name="Kube M."/>
            <person name="Reinhardt R."/>
            <person name="Pringle T.H."/>
            <person name="Taylor J."/>
            <person name="Jones R.C."/>
            <person name="Nixon B."/>
            <person name="Dacheux J.L."/>
            <person name="Niwa H."/>
            <person name="Sekita Y."/>
            <person name="Huang X."/>
            <person name="Stark A."/>
            <person name="Kheradpour P."/>
            <person name="Kellis M."/>
            <person name="Flicek P."/>
            <person name="Chen Y."/>
            <person name="Webber C."/>
            <person name="Hardison R."/>
            <person name="Nelson J."/>
            <person name="Hallsworth-Pepin K."/>
            <person name="Delehaunty K."/>
            <person name="Markovic C."/>
            <person name="Minx P."/>
            <person name="Feng Y."/>
            <person name="Kremitzki C."/>
            <person name="Mitreva M."/>
            <person name="Glasscock J."/>
            <person name="Wylie T."/>
            <person name="Wohldmann P."/>
            <person name="Thiru P."/>
            <person name="Nhan M.N."/>
            <person name="Pohl C.S."/>
            <person name="Smith S.M."/>
            <person name="Hou S."/>
            <person name="Nefedov M."/>
            <person name="de Jong P.J."/>
            <person name="Renfree M.B."/>
            <person name="Mardis E.R."/>
            <person name="Wilson R.K."/>
        </authorList>
    </citation>
    <scope>NUCLEOTIDE SEQUENCE [LARGE SCALE GENOMIC DNA]</scope>
    <source>
        <strain evidence="9 10">Glennie</strain>
    </source>
</reference>
<evidence type="ECO:0000259" key="5">
    <source>
        <dbReference type="Pfam" id="PF22066"/>
    </source>
</evidence>
<feature type="domain" description="Cep192-like" evidence="7">
    <location>
        <begin position="1822"/>
        <end position="1998"/>
    </location>
</feature>
<feature type="region of interest" description="Disordered" evidence="1">
    <location>
        <begin position="1"/>
        <end position="65"/>
    </location>
</feature>
<dbReference type="PANTHER" id="PTHR16029:SF11">
    <property type="entry name" value="CENTROSOMAL PROTEIN OF 192 KDA"/>
    <property type="match status" value="1"/>
</dbReference>
<dbReference type="GO" id="GO:0071539">
    <property type="term" value="P:protein localization to centrosome"/>
    <property type="evidence" value="ECO:0000318"/>
    <property type="project" value="GO_Central"/>
</dbReference>
<feature type="compositionally biased region" description="Basic and acidic residues" evidence="1">
    <location>
        <begin position="858"/>
        <end position="868"/>
    </location>
</feature>
<feature type="compositionally biased region" description="Polar residues" evidence="1">
    <location>
        <begin position="924"/>
        <end position="936"/>
    </location>
</feature>
<feature type="compositionally biased region" description="Low complexity" evidence="1">
    <location>
        <begin position="883"/>
        <end position="897"/>
    </location>
</feature>
<dbReference type="OMA" id="PPCHAGS"/>
<dbReference type="Bgee" id="ENSOANG00000002688">
    <property type="expression patterns" value="Expressed in fibroblast and 8 other cell types or tissues"/>
</dbReference>
<feature type="domain" description="Cep192/Spd-2-like" evidence="6">
    <location>
        <begin position="1717"/>
        <end position="1816"/>
    </location>
</feature>
<evidence type="ECO:0000313" key="9">
    <source>
        <dbReference type="Ensembl" id="ENSOANP00000004280.3"/>
    </source>
</evidence>
<dbReference type="GO" id="GO:0120099">
    <property type="term" value="C:procentriole replication complex"/>
    <property type="evidence" value="ECO:0007669"/>
    <property type="project" value="Ensembl"/>
</dbReference>
<organism evidence="9 10">
    <name type="scientific">Ornithorhynchus anatinus</name>
    <name type="common">Duckbill platypus</name>
    <dbReference type="NCBI Taxonomy" id="9258"/>
    <lineage>
        <taxon>Eukaryota</taxon>
        <taxon>Metazoa</taxon>
        <taxon>Chordata</taxon>
        <taxon>Craniata</taxon>
        <taxon>Vertebrata</taxon>
        <taxon>Euteleostomi</taxon>
        <taxon>Mammalia</taxon>
        <taxon>Monotremata</taxon>
        <taxon>Ornithorhynchidae</taxon>
        <taxon>Ornithorhynchus</taxon>
    </lineage>
</organism>
<feature type="compositionally biased region" description="Basic and acidic residues" evidence="1">
    <location>
        <begin position="782"/>
        <end position="793"/>
    </location>
</feature>
<dbReference type="eggNOG" id="ENOG502QQMZ">
    <property type="taxonomic scope" value="Eukaryota"/>
</dbReference>
<dbReference type="GO" id="GO:0090307">
    <property type="term" value="P:mitotic spindle assembly"/>
    <property type="evidence" value="ECO:0000318"/>
    <property type="project" value="GO_Central"/>
</dbReference>
<dbReference type="GO" id="GO:0005814">
    <property type="term" value="C:centriole"/>
    <property type="evidence" value="ECO:0000318"/>
    <property type="project" value="GO_Central"/>
</dbReference>
<dbReference type="InterPro" id="IPR054087">
    <property type="entry name" value="Cep192-like_D7"/>
</dbReference>
<dbReference type="GO" id="GO:0120098">
    <property type="term" value="C:procentriole"/>
    <property type="evidence" value="ECO:0007669"/>
    <property type="project" value="Ensembl"/>
</dbReference>
<protein>
    <submittedName>
        <fullName evidence="9">Centrosomal protein 192</fullName>
    </submittedName>
</protein>
<dbReference type="GO" id="GO:0019902">
    <property type="term" value="F:phosphatase binding"/>
    <property type="evidence" value="ECO:0007669"/>
    <property type="project" value="Ensembl"/>
</dbReference>
<dbReference type="Proteomes" id="UP000002279">
    <property type="component" value="Chromosome 5"/>
</dbReference>
<dbReference type="Pfam" id="PF22074">
    <property type="entry name" value="Cep192_D5"/>
    <property type="match status" value="1"/>
</dbReference>
<dbReference type="InParanoid" id="F6ZL07"/>
<dbReference type="Gene3D" id="2.60.40.10">
    <property type="entry name" value="Immunoglobulins"/>
    <property type="match status" value="3"/>
</dbReference>
<evidence type="ECO:0000259" key="3">
    <source>
        <dbReference type="Pfam" id="PF22064"/>
    </source>
</evidence>
<dbReference type="GO" id="GO:0000242">
    <property type="term" value="C:pericentriolar material"/>
    <property type="evidence" value="ECO:0000318"/>
    <property type="project" value="GO_Central"/>
</dbReference>
<sequence length="2476" mass="270282">MSRSSHGSQPGTEPEGKLASFQHDGENDRCTGTRLTSEVLRKELTLERSPSQHEREDGEQSDTDTNMKFISQGLSADAYVLPQMTERASKVVIPEPGEKLPEDDSLNISLSSFLENEKLLSLTSLEDSTDEDIDDEEFYDDHLEAYFEQLAFPGMLREDFEAQELPESNSDFNLSENSKTLVGERTGQDCRAELGDGPIEPPSGVQTVVNSEGGLQQTVENQIIGLPVPGDGGCGNDGECIDNILPPFSAKTMILNVWGSAREALREENKDSVPTSTEVFTKDCVPSHSMDMNSRKGDVDFPDTFLQQGLLSAQKTSTFASSPEALLSLPDGFLEAGEIPKIPAQGNTDKTFIKPLSDPTFGVPDPYWSPTAERRTCEPWDYTEKGADPPHNVVYQNEEGKWVTDLAYYTSFDKEQNLNHSLADQMNENFRTGSDAVALIAQDEEEFERAHRFMQEEKIDAQNTSAGSGDTSWRASINYNLLRGSLTVSGVDPHDASYLRLSLGEFFGQRSEALGCLGGGIDVKRPSFGYFITSPEKREPVALLRQSDVSGGISEQGLSSAQDWKEQSKEQIADGSTTFNIGELEAVPEEDKNTDAAVTAVGGSAEETLFCKSKPVGNEGKLPGGGDSMLSISTIATAIANASVSADPSQLAAMIMALSNKTKDKTFFPQGDKDMDLSIVNRVLLSNLEKSNAAHTFDMEKYLKKTEVHGCEGESENVSRGLVSGTWDLTLSTTQEPRALHLLANSLNFKGPEDGSEDTSRKEPKGKKDRQDSLNASNSSKNKQEMWGRDRCPENSSDLITSKHSRPKRAHLTSSRSSVKESPEDLSSPKEKAPKSKFSSFKRSSSPTNSPENSVLDDGAKNTERIEVRNSSYPEFFDTGSGEKPTVTELTPTVTPKAGPYSSERDPKTASTSAAGGGREMQDRGTTQRASGDVTASCNNEKHVTFEKHFVTAPKNVDLKNTSPERDPQYSEDEQCSFRPSTSPLIHSSPSEVSATTVSGSDSDSPSCTVAHLHRLPRDDRVLPPSACLSPSMSRLTYISVCDRTIPAKADIPATEKRQSDATNELSTTIVRASPVPTEDQAAAKFKENLPLQSIGKGTSLNNSPSNPNQIDVTESAGSGCRIERQITSPKSGNLLEVHPPSLTLNHEELGQANLAPPGKPCVVHQAFSTGVDAPVSCQDCSSKARSQGFPSTDMVTALGGFSGYIPLSQNASGDQHASLPSFKSQGSASEMRTLSAPAPPLLTGHSLSTTPFAQQYLGTLPPSGNVALPQYIGSSTLYGLPGFPCAAVPAERIQNALAMGIPLGQNVGSGLLGGPSLCNTHSGSLSQNLLNAAKPYPGQPIRTCGIDQWESRITPGFGQVRVPEELKFPHACCVGIASQTSLSIFNPTDRWLQVSIGVLSVTVNGEKVDLSTYHCLVFKNKAIIGPHTTEDVKILFIPSHPGIFRCVFSVSSWPVSADPETIMQAEALATRVILTSVAENPILEVETGMTEAEKTDVLDFGDLTCGSWKALPLKLINRTHATVPIRLIINANAVAWRCFTFSKEPVNAAFETALQTDLMAQLAAPSVINHVMHASYDGQDPEVLVIWVIFHGPKKQISGSEILGPAEEFFARIDVEVDSPSPTTIIKTVALRARMGIARIHAPKDLQTVHMFAGVGSSTKQLLPLKNAGNIEVYLSIKVSDQAKYFSVEPQNLFLKPGEEQEVAISFAPKDSKVCDESQQKLALRNNSSSTTQHLRLLIRGQDQDCFQLQSTFGPEERLTSNREIKIRPKEDVDIYLTFAPTRIACMLAKLEIKQLGIRSQPGVKFTIPLSGYGGTSNLILEDVKKLTDSYMVTLNRPGPGKGSRVAFSVRNTGSRAAYVKAVCFKDTQTKTVFDPKVMSVFPDKFVLKERTQEVVTLMYNPTEKEKVCTIRTSMLSTVYFFCGDEVSRQQYRRALMHKPDTAEQILPQHSLLKNIKFDEVFQDEQLVTEVNDLPPRSNDIQLFYGNMHKITLSVIGDIGDSSSNKDFIQHSPKHSLEPISGLGNSERHIGNVSLDVLPVKGPQGPSLSLQTAEPVPNQLDPPQTWTVSPEHLILTAPSTISIGSTVRTGHLQISNNSVRTLKFELSWPAHCLTITPQHGLIEPESQLVILVSPNSSLATNPSIFPWSGLIYIHCDNGQKVVKVQIREDISHEVASTSSASKQVAVLSPISETPVTQMVKPLTKPPSTKVEVKNRTITFPETVSGESSESYLELENHGNEDVKWHLSSFAPPYVKGVDESGDVYRATYTAFRCSRISGTLEAYGKQKVAITFLPRDQGDYAQFWDLECHPYAEPSMKHTLRFQLSGEGVKAENEPANARVSTNALVKTDNLVKPRRRAGSEASALTTRQAELTRRGVYAPEDVYMFLPTRVGESRTLKVNLRNNSFTTHLLKFLSPREPFYVKHSKYSLRPQHYINMPVQFKPKSVGRFEALLVVQTDGGTSLGIRLVGEALEKQ</sequence>
<dbReference type="Pfam" id="PF22076">
    <property type="entry name" value="Cep192_D6"/>
    <property type="match status" value="1"/>
</dbReference>
<dbReference type="Pfam" id="PF22073">
    <property type="entry name" value="Cep192_D4"/>
    <property type="match status" value="1"/>
</dbReference>
<dbReference type="GO" id="GO:0007098">
    <property type="term" value="P:centrosome cycle"/>
    <property type="evidence" value="ECO:0000318"/>
    <property type="project" value="GO_Central"/>
</dbReference>
<dbReference type="STRING" id="9258.ENSOANP00000004280"/>
<dbReference type="InterPro" id="IPR057665">
    <property type="entry name" value="CEP192_PLK4_bind"/>
</dbReference>
<evidence type="ECO:0000259" key="6">
    <source>
        <dbReference type="Pfam" id="PF22073"/>
    </source>
</evidence>
<dbReference type="Pfam" id="PF22065">
    <property type="entry name" value="Cep192_D7"/>
    <property type="match status" value="1"/>
</dbReference>
<feature type="compositionally biased region" description="Basic and acidic residues" evidence="1">
    <location>
        <begin position="818"/>
        <end position="834"/>
    </location>
</feature>
<gene>
    <name evidence="9" type="primary">CEP192</name>
</gene>
<evidence type="ECO:0000259" key="2">
    <source>
        <dbReference type="Pfam" id="PF22060"/>
    </source>
</evidence>
<evidence type="ECO:0000259" key="4">
    <source>
        <dbReference type="Pfam" id="PF22065"/>
    </source>
</evidence>
<dbReference type="CDD" id="cd21856">
    <property type="entry name" value="Plk4BD_Cep192"/>
    <property type="match status" value="1"/>
</dbReference>
<dbReference type="InterPro" id="IPR054091">
    <property type="entry name" value="Cep192-like_D5"/>
</dbReference>
<feature type="compositionally biased region" description="Polar residues" evidence="1">
    <location>
        <begin position="1"/>
        <end position="11"/>
    </location>
</feature>
<name>F6ZL07_ORNAN</name>
<feature type="compositionally biased region" description="Low complexity" evidence="1">
    <location>
        <begin position="836"/>
        <end position="851"/>
    </location>
</feature>
<dbReference type="Pfam" id="PF25765">
    <property type="entry name" value="PLK4_bind_CEP192"/>
    <property type="match status" value="1"/>
</dbReference>
<dbReference type="InterPro" id="IPR054085">
    <property type="entry name" value="Cep192-like_D1"/>
</dbReference>
<dbReference type="GO" id="GO:0051298">
    <property type="term" value="P:centrosome duplication"/>
    <property type="evidence" value="ECO:0007669"/>
    <property type="project" value="InterPro"/>
</dbReference>
<dbReference type="GO" id="GO:0005737">
    <property type="term" value="C:cytoplasm"/>
    <property type="evidence" value="ECO:0000318"/>
    <property type="project" value="GO_Central"/>
</dbReference>
<dbReference type="InterPro" id="IPR039103">
    <property type="entry name" value="Spd-2/CEP192"/>
</dbReference>
<dbReference type="InterPro" id="IPR054086">
    <property type="entry name" value="Cep192-like_D2"/>
</dbReference>
<dbReference type="Pfam" id="PF22060">
    <property type="entry name" value="Cep192_D1"/>
    <property type="match status" value="1"/>
</dbReference>
<dbReference type="PANTHER" id="PTHR16029">
    <property type="entry name" value="CENTROSOMAL PROTEIN OF 192 KDA"/>
    <property type="match status" value="1"/>
</dbReference>
<reference evidence="9" key="3">
    <citation type="submission" date="2025-09" db="UniProtKB">
        <authorList>
            <consortium name="Ensembl"/>
        </authorList>
    </citation>
    <scope>IDENTIFICATION</scope>
    <source>
        <strain evidence="9">Glennie</strain>
    </source>
</reference>
<dbReference type="InterPro" id="IPR054092">
    <property type="entry name" value="Cep192-like_D6"/>
</dbReference>
<dbReference type="InterPro" id="IPR057662">
    <property type="entry name" value="CEP192_Aurora-A_bind"/>
</dbReference>
<dbReference type="FunCoup" id="F6ZL07">
    <property type="interactions" value="1869"/>
</dbReference>
<reference evidence="9" key="2">
    <citation type="submission" date="2025-08" db="UniProtKB">
        <authorList>
            <consortium name="Ensembl"/>
        </authorList>
    </citation>
    <scope>IDENTIFICATION</scope>
    <source>
        <strain evidence="9">Glennie</strain>
    </source>
</reference>
<dbReference type="InterPro" id="IPR054088">
    <property type="entry name" value="Cep192-like_D8"/>
</dbReference>
<evidence type="ECO:0000256" key="1">
    <source>
        <dbReference type="SAM" id="MobiDB-lite"/>
    </source>
</evidence>
<proteinExistence type="predicted"/>
<feature type="domain" description="Cep192-like" evidence="8">
    <location>
        <begin position="2065"/>
        <end position="2168"/>
    </location>
</feature>
<dbReference type="InterPro" id="IPR013783">
    <property type="entry name" value="Ig-like_fold"/>
</dbReference>
<keyword evidence="10" id="KW-1185">Reference proteome</keyword>
<feature type="domain" description="Cep192-like" evidence="5">
    <location>
        <begin position="2374"/>
        <end position="2473"/>
    </location>
</feature>
<evidence type="ECO:0000259" key="7">
    <source>
        <dbReference type="Pfam" id="PF22074"/>
    </source>
</evidence>
<feature type="domain" description="Cep192-like" evidence="3">
    <location>
        <begin position="1481"/>
        <end position="1639"/>
    </location>
</feature>
<feature type="compositionally biased region" description="Basic and acidic residues" evidence="1">
    <location>
        <begin position="39"/>
        <end position="58"/>
    </location>
</feature>
<evidence type="ECO:0000313" key="10">
    <source>
        <dbReference type="Proteomes" id="UP000002279"/>
    </source>
</evidence>
<accession>F6ZL07</accession>
<feature type="region of interest" description="Disordered" evidence="1">
    <location>
        <begin position="747"/>
        <end position="936"/>
    </location>
</feature>
<feature type="domain" description="Cep192-like" evidence="4">
    <location>
        <begin position="2207"/>
        <end position="2329"/>
    </location>
</feature>
<feature type="region of interest" description="Disordered" evidence="1">
    <location>
        <begin position="955"/>
        <end position="1007"/>
    </location>
</feature>
<dbReference type="GO" id="GO:0090222">
    <property type="term" value="P:centrosome-templated microtubule nucleation"/>
    <property type="evidence" value="ECO:0007669"/>
    <property type="project" value="Ensembl"/>
</dbReference>
<feature type="compositionally biased region" description="Polar residues" evidence="1">
    <location>
        <begin position="978"/>
        <end position="1007"/>
    </location>
</feature>
<dbReference type="Pfam" id="PF22066">
    <property type="entry name" value="Cep192_D8"/>
    <property type="match status" value="1"/>
</dbReference>
<evidence type="ECO:0000259" key="8">
    <source>
        <dbReference type="Pfam" id="PF22076"/>
    </source>
</evidence>
<dbReference type="InterPro" id="IPR054090">
    <property type="entry name" value="Cep192_Spd-2-like_dom"/>
</dbReference>
<feature type="domain" description="Cep192-like" evidence="2">
    <location>
        <begin position="1358"/>
        <end position="1479"/>
    </location>
</feature>
<dbReference type="HOGENOM" id="CLU_280875_0_0_1"/>
<dbReference type="Pfam" id="PF22064">
    <property type="entry name" value="Cep192_D2"/>
    <property type="match status" value="1"/>
</dbReference>
<dbReference type="GeneTree" id="ENSGT00510000048187"/>
<dbReference type="Pfam" id="PF25763">
    <property type="entry name" value="Aurora-A_bind_CEP192"/>
    <property type="match status" value="1"/>
</dbReference>